<reference evidence="1" key="1">
    <citation type="journal article" date="2020" name="Stud. Mycol.">
        <title>101 Dothideomycetes genomes: a test case for predicting lifestyles and emergence of pathogens.</title>
        <authorList>
            <person name="Haridas S."/>
            <person name="Albert R."/>
            <person name="Binder M."/>
            <person name="Bloem J."/>
            <person name="Labutti K."/>
            <person name="Salamov A."/>
            <person name="Andreopoulos B."/>
            <person name="Baker S."/>
            <person name="Barry K."/>
            <person name="Bills G."/>
            <person name="Bluhm B."/>
            <person name="Cannon C."/>
            <person name="Castanera R."/>
            <person name="Culley D."/>
            <person name="Daum C."/>
            <person name="Ezra D."/>
            <person name="Gonzalez J."/>
            <person name="Henrissat B."/>
            <person name="Kuo A."/>
            <person name="Liang C."/>
            <person name="Lipzen A."/>
            <person name="Lutzoni F."/>
            <person name="Magnuson J."/>
            <person name="Mondo S."/>
            <person name="Nolan M."/>
            <person name="Ohm R."/>
            <person name="Pangilinan J."/>
            <person name="Park H.-J."/>
            <person name="Ramirez L."/>
            <person name="Alfaro M."/>
            <person name="Sun H."/>
            <person name="Tritt A."/>
            <person name="Yoshinaga Y."/>
            <person name="Zwiers L.-H."/>
            <person name="Turgeon B."/>
            <person name="Goodwin S."/>
            <person name="Spatafora J."/>
            <person name="Crous P."/>
            <person name="Grigoriev I."/>
        </authorList>
    </citation>
    <scope>NUCLEOTIDE SEQUENCE</scope>
    <source>
        <strain evidence="1">ATCC 200398</strain>
    </source>
</reference>
<protein>
    <submittedName>
        <fullName evidence="1">Uncharacterized protein</fullName>
    </submittedName>
</protein>
<accession>A0ACB6R2J1</accession>
<evidence type="ECO:0000313" key="1">
    <source>
        <dbReference type="EMBL" id="KAF2472552.1"/>
    </source>
</evidence>
<evidence type="ECO:0000313" key="2">
    <source>
        <dbReference type="Proteomes" id="UP000799755"/>
    </source>
</evidence>
<comment type="caution">
    <text evidence="1">The sequence shown here is derived from an EMBL/GenBank/DDBJ whole genome shotgun (WGS) entry which is preliminary data.</text>
</comment>
<name>A0ACB6R2J1_9PLEO</name>
<keyword evidence="2" id="KW-1185">Reference proteome</keyword>
<gene>
    <name evidence="1" type="ORF">BDR25DRAFT_366539</name>
</gene>
<dbReference type="EMBL" id="MU003502">
    <property type="protein sequence ID" value="KAF2472552.1"/>
    <property type="molecule type" value="Genomic_DNA"/>
</dbReference>
<dbReference type="Proteomes" id="UP000799755">
    <property type="component" value="Unassembled WGS sequence"/>
</dbReference>
<proteinExistence type="predicted"/>
<organism evidence="1 2">
    <name type="scientific">Lindgomyces ingoldianus</name>
    <dbReference type="NCBI Taxonomy" id="673940"/>
    <lineage>
        <taxon>Eukaryota</taxon>
        <taxon>Fungi</taxon>
        <taxon>Dikarya</taxon>
        <taxon>Ascomycota</taxon>
        <taxon>Pezizomycotina</taxon>
        <taxon>Dothideomycetes</taxon>
        <taxon>Pleosporomycetidae</taxon>
        <taxon>Pleosporales</taxon>
        <taxon>Lindgomycetaceae</taxon>
        <taxon>Lindgomyces</taxon>
    </lineage>
</organism>
<sequence>MTLLESANMNTFLTTVSLSALFSAGFVDSVLNPADPTITAVAILPRDVSDPYFIGYYLNSTDGKCALTSLRWVGCVPNAAGTTSYFLTKPVDPVTSSFSGPSLPSTKPTPNPTPSSGPISSPSPGPSPGPASSSPNKAIYAGIVIGAGAILAIIGFIIYTIMTKHRKKEESVKKPTSFEDAPLEQPMSGPVEIMGTPIDPPFAGPVEIGGTPVIPRTRRRLLGRTITKYPSTLR</sequence>